<dbReference type="NCBIfam" id="NF003346">
    <property type="entry name" value="PRK04366.1"/>
    <property type="match status" value="1"/>
</dbReference>
<comment type="function">
    <text evidence="1">The glycine cleavage system catalyzes the degradation of glycine. The P protein binds the alpha-amino group of glycine through its pyridoxal phosphate cofactor; CO(2) is released and the remaining methylamine moiety is then transferred to the lipoamide cofactor of the H protein.</text>
</comment>
<dbReference type="InterPro" id="IPR015421">
    <property type="entry name" value="PyrdxlP-dep_Trfase_major"/>
</dbReference>
<name>A0ABT8ZZJ4_9SPHN</name>
<dbReference type="PANTHER" id="PTHR11773:SF1">
    <property type="entry name" value="GLYCINE DEHYDROGENASE (DECARBOXYLATING), MITOCHONDRIAL"/>
    <property type="match status" value="1"/>
</dbReference>
<accession>A0ABT8ZZJ4</accession>
<dbReference type="RefSeq" id="WP_304560883.1">
    <property type="nucleotide sequence ID" value="NZ_JAUQSZ010000005.1"/>
</dbReference>
<evidence type="ECO:0000256" key="4">
    <source>
        <dbReference type="ARBA" id="ARBA00023002"/>
    </source>
</evidence>
<dbReference type="InterPro" id="IPR049316">
    <property type="entry name" value="GDC-P_C"/>
</dbReference>
<reference evidence="8" key="1">
    <citation type="submission" date="2023-07" db="EMBL/GenBank/DDBJ databases">
        <authorList>
            <person name="Kim M.K."/>
        </authorList>
    </citation>
    <scope>NUCLEOTIDE SEQUENCE</scope>
    <source>
        <strain evidence="8">CA1-15</strain>
    </source>
</reference>
<evidence type="ECO:0000259" key="7">
    <source>
        <dbReference type="Pfam" id="PF21478"/>
    </source>
</evidence>
<organism evidence="8 9">
    <name type="scientific">Sphingomonas immobilis</name>
    <dbReference type="NCBI Taxonomy" id="3063997"/>
    <lineage>
        <taxon>Bacteria</taxon>
        <taxon>Pseudomonadati</taxon>
        <taxon>Pseudomonadota</taxon>
        <taxon>Alphaproteobacteria</taxon>
        <taxon>Sphingomonadales</taxon>
        <taxon>Sphingomonadaceae</taxon>
        <taxon>Sphingomonas</taxon>
    </lineage>
</organism>
<evidence type="ECO:0000256" key="5">
    <source>
        <dbReference type="ARBA" id="ARBA00049026"/>
    </source>
</evidence>
<evidence type="ECO:0000313" key="9">
    <source>
        <dbReference type="Proteomes" id="UP001176468"/>
    </source>
</evidence>
<dbReference type="InterPro" id="IPR015422">
    <property type="entry name" value="PyrdxlP-dep_Trfase_small"/>
</dbReference>
<evidence type="ECO:0000256" key="3">
    <source>
        <dbReference type="ARBA" id="ARBA00022898"/>
    </source>
</evidence>
<evidence type="ECO:0000256" key="2">
    <source>
        <dbReference type="ARBA" id="ARBA00012134"/>
    </source>
</evidence>
<feature type="domain" description="Aminotransferase class V" evidence="6">
    <location>
        <begin position="187"/>
        <end position="303"/>
    </location>
</feature>
<dbReference type="GO" id="GO:0004375">
    <property type="term" value="F:glycine dehydrogenase (decarboxylating) activity"/>
    <property type="evidence" value="ECO:0007669"/>
    <property type="project" value="UniProtKB-EC"/>
</dbReference>
<evidence type="ECO:0000313" key="8">
    <source>
        <dbReference type="EMBL" id="MDO7842420.1"/>
    </source>
</evidence>
<dbReference type="Pfam" id="PF21478">
    <property type="entry name" value="GcvP2_C"/>
    <property type="match status" value="1"/>
</dbReference>
<comment type="caution">
    <text evidence="8">The sequence shown here is derived from an EMBL/GenBank/DDBJ whole genome shotgun (WGS) entry which is preliminary data.</text>
</comment>
<comment type="catalytic activity">
    <reaction evidence="5">
        <text>N(6)-[(R)-lipoyl]-L-lysyl-[glycine-cleavage complex H protein] + glycine + H(+) = N(6)-[(R)-S(8)-aminomethyldihydrolipoyl]-L-lysyl-[glycine-cleavage complex H protein] + CO2</text>
        <dbReference type="Rhea" id="RHEA:24304"/>
        <dbReference type="Rhea" id="RHEA-COMP:10494"/>
        <dbReference type="Rhea" id="RHEA-COMP:10495"/>
        <dbReference type="ChEBI" id="CHEBI:15378"/>
        <dbReference type="ChEBI" id="CHEBI:16526"/>
        <dbReference type="ChEBI" id="CHEBI:57305"/>
        <dbReference type="ChEBI" id="CHEBI:83099"/>
        <dbReference type="ChEBI" id="CHEBI:83143"/>
        <dbReference type="EC" id="1.4.4.2"/>
    </reaction>
</comment>
<evidence type="ECO:0000256" key="1">
    <source>
        <dbReference type="ARBA" id="ARBA00003788"/>
    </source>
</evidence>
<dbReference type="PANTHER" id="PTHR11773">
    <property type="entry name" value="GLYCINE DEHYDROGENASE, DECARBOXYLATING"/>
    <property type="match status" value="1"/>
</dbReference>
<dbReference type="EC" id="1.4.4.2" evidence="2"/>
<feature type="domain" description="Glycine dehydrogenase C-terminal" evidence="7">
    <location>
        <begin position="384"/>
        <end position="483"/>
    </location>
</feature>
<keyword evidence="4 8" id="KW-0560">Oxidoreductase</keyword>
<dbReference type="Gene3D" id="6.20.440.10">
    <property type="match status" value="1"/>
</dbReference>
<dbReference type="Gene3D" id="3.90.1150.10">
    <property type="entry name" value="Aspartate Aminotransferase, domain 1"/>
    <property type="match status" value="1"/>
</dbReference>
<dbReference type="SUPFAM" id="SSF53383">
    <property type="entry name" value="PLP-dependent transferases"/>
    <property type="match status" value="1"/>
</dbReference>
<gene>
    <name evidence="8" type="primary">gcvPB</name>
    <name evidence="8" type="ORF">Q5H94_08775</name>
</gene>
<keyword evidence="9" id="KW-1185">Reference proteome</keyword>
<keyword evidence="3" id="KW-0663">Pyridoxal phosphate</keyword>
<dbReference type="Pfam" id="PF00266">
    <property type="entry name" value="Aminotran_5"/>
    <property type="match status" value="1"/>
</dbReference>
<dbReference type="Proteomes" id="UP001176468">
    <property type="component" value="Unassembled WGS sequence"/>
</dbReference>
<dbReference type="InterPro" id="IPR000192">
    <property type="entry name" value="Aminotrans_V_dom"/>
</dbReference>
<protein>
    <recommendedName>
        <fullName evidence="2">glycine dehydrogenase (aminomethyl-transferring)</fullName>
        <ecNumber evidence="2">1.4.4.2</ecNumber>
    </recommendedName>
</protein>
<evidence type="ECO:0000259" key="6">
    <source>
        <dbReference type="Pfam" id="PF00266"/>
    </source>
</evidence>
<dbReference type="EMBL" id="JAUQSZ010000005">
    <property type="protein sequence ID" value="MDO7842420.1"/>
    <property type="molecule type" value="Genomic_DNA"/>
</dbReference>
<proteinExistence type="predicted"/>
<dbReference type="InterPro" id="IPR020581">
    <property type="entry name" value="GDC_P"/>
</dbReference>
<dbReference type="Gene3D" id="3.40.640.10">
    <property type="entry name" value="Type I PLP-dependent aspartate aminotransferase-like (Major domain)"/>
    <property type="match status" value="1"/>
</dbReference>
<sequence>MTTLNPAGWRPEMTPERRAKAATHSGNKALMLEEPLIFEIGSTETTGVDLAEPPAGKPRLGNLERTATIGLPGLAEPETVRHYTRLSRQNYAIDLGVFPLGSCTMKHNPRLNEKMARLPGFADVHPLQPVDTVQGALAVIQELAVWLIELTGMYGVAMSPKAGAHGELCGILCIKAALEARGEGHRKVILVPESAHGTNPATAAFAGYSVEDIPATADGRVDLAALKARLGPDVAAVMITNPNTCGLFERDMRAISDAVHAVGGYVYCDGANFNAIVGRVRPGDLGIDAMHINLHKTFSTPHGGGGPGSGPVVLSEALSPYGPLPFVAKQADGHFQLVEEETVGEDHPHSFGRMVAFHGQMGMFTRALTYILSHGADGLRQVAEDAVLNANYVLRSLDKTMTAPFGEAGPCMHEALFSDANLAEGFTTIDVAKGLIDEGYHPMTVYFPLVVHGAMLVEPTETESKAGLDAFIDALRSVVERAKAGDHSLKSAPHYAPRSRLDETLAARKPVLVWKEPEAAQAAE</sequence>
<dbReference type="InterPro" id="IPR015424">
    <property type="entry name" value="PyrdxlP-dep_Trfase"/>
</dbReference>